<feature type="transmembrane region" description="Helical" evidence="6">
    <location>
        <begin position="274"/>
        <end position="292"/>
    </location>
</feature>
<dbReference type="GO" id="GO:0016020">
    <property type="term" value="C:membrane"/>
    <property type="evidence" value="ECO:0007669"/>
    <property type="project" value="UniProtKB-SubCell"/>
</dbReference>
<dbReference type="AlphaFoldDB" id="A0A9N9WTF1"/>
<evidence type="ECO:0000256" key="6">
    <source>
        <dbReference type="SAM" id="Phobius"/>
    </source>
</evidence>
<feature type="transmembrane region" description="Helical" evidence="6">
    <location>
        <begin position="357"/>
        <end position="381"/>
    </location>
</feature>
<accession>A0A9N9WTF1</accession>
<dbReference type="Pfam" id="PF01740">
    <property type="entry name" value="STAS"/>
    <property type="match status" value="1"/>
</dbReference>
<dbReference type="InterPro" id="IPR002645">
    <property type="entry name" value="STAS_dom"/>
</dbReference>
<keyword evidence="4 6" id="KW-0472">Membrane</keyword>
<feature type="transmembrane region" description="Helical" evidence="6">
    <location>
        <begin position="220"/>
        <end position="239"/>
    </location>
</feature>
<dbReference type="OrthoDB" id="288203at2759"/>
<feature type="transmembrane region" description="Helical" evidence="6">
    <location>
        <begin position="125"/>
        <end position="150"/>
    </location>
</feature>
<reference evidence="8" key="1">
    <citation type="submission" date="2022-01" db="EMBL/GenBank/DDBJ databases">
        <authorList>
            <person name="King R."/>
        </authorList>
    </citation>
    <scope>NUCLEOTIDE SEQUENCE</scope>
</reference>
<sequence length="684" mass="76205">MFRSLDNDSDGFVNEGLDVSEGSDDFKSSGPSSFSDRSNETKIHITRSKYNQESLFREMVYRKEPSKSFIKRKVEQINKEAIQQSILDAFPIISWLRTYSKDDFTGDLVSGCTVAIMQIPQGMGYALLANLPPVVGIYMAFFPVLLYVIFGTSRHNAVGTFAVVSIMVGKSVITYSSDYSSSDLARNAGYTSTEVATLLCFLVGMIQLIMYISRMGVLSFLLSECLVSGFTTGAAIHVFTSQVKDLLGIKLQRISGTFEMIKTYTEVYNQLTNVNIAALIMSLSTIVILLINNEILKPRVSKITKIPVPIELILVVGGTFLSKYANLPEIYGIDPVGHIPLGLPEPSIPRFDLWSELLVDSIAIAFVSYSITVSMALIFGQKYKYEIGFNQEILALSVCNIFSSMFSCLPTSASLSRTVIQETAGARTQLASFVSSILILFVLLWIGPFFEVLPRCILAGVVVVAIKGMLMKISEFNHFRRKSNRDGFVWLLTFLSVVIFSIDVGLLVGICLSVLCLFFYGINSHMCVLGNVPQTDFYLDIDKFQKAIEIPNVKIVQYSGTINYATKASFRNQLCEILKINLLKEMKQKEMSIDKNGKQSIPSSSISFNHLIIDFGPLANIDSSSIKMLTDLINDFEKLNIKISISSCTTKIYEILIKNEFKFMNMLYPSIQDAVHDTLIDHFA</sequence>
<evidence type="ECO:0000256" key="1">
    <source>
        <dbReference type="ARBA" id="ARBA00004141"/>
    </source>
</evidence>
<dbReference type="Gene3D" id="3.30.750.24">
    <property type="entry name" value="STAS domain"/>
    <property type="match status" value="1"/>
</dbReference>
<feature type="transmembrane region" description="Helical" evidence="6">
    <location>
        <begin position="393"/>
        <end position="416"/>
    </location>
</feature>
<reference evidence="8" key="2">
    <citation type="submission" date="2022-10" db="EMBL/GenBank/DDBJ databases">
        <authorList>
            <consortium name="ENA_rothamsted_submissions"/>
            <consortium name="culmorum"/>
            <person name="King R."/>
        </authorList>
    </citation>
    <scope>NUCLEOTIDE SEQUENCE</scope>
</reference>
<dbReference type="PANTHER" id="PTHR11814">
    <property type="entry name" value="SULFATE TRANSPORTER"/>
    <property type="match status" value="1"/>
</dbReference>
<evidence type="ECO:0000256" key="5">
    <source>
        <dbReference type="SAM" id="MobiDB-lite"/>
    </source>
</evidence>
<dbReference type="PROSITE" id="PS50801">
    <property type="entry name" value="STAS"/>
    <property type="match status" value="1"/>
</dbReference>
<dbReference type="InterPro" id="IPR001902">
    <property type="entry name" value="SLC26A/SulP_fam"/>
</dbReference>
<feature type="transmembrane region" description="Helical" evidence="6">
    <location>
        <begin position="195"/>
        <end position="213"/>
    </location>
</feature>
<evidence type="ECO:0000256" key="2">
    <source>
        <dbReference type="ARBA" id="ARBA00022692"/>
    </source>
</evidence>
<dbReference type="Pfam" id="PF00916">
    <property type="entry name" value="Sulfate_transp"/>
    <property type="match status" value="1"/>
</dbReference>
<gene>
    <name evidence="8" type="ORF">CHIRRI_LOCUS7417</name>
</gene>
<feature type="transmembrane region" description="Helical" evidence="6">
    <location>
        <begin position="157"/>
        <end position="175"/>
    </location>
</feature>
<dbReference type="CDD" id="cd07042">
    <property type="entry name" value="STAS_SulP_like_sulfate_transporter"/>
    <property type="match status" value="1"/>
</dbReference>
<evidence type="ECO:0000313" key="8">
    <source>
        <dbReference type="EMBL" id="CAG9804534.1"/>
    </source>
</evidence>
<dbReference type="NCBIfam" id="TIGR00815">
    <property type="entry name" value="sulP"/>
    <property type="match status" value="1"/>
</dbReference>
<dbReference type="Proteomes" id="UP001153620">
    <property type="component" value="Chromosome 2"/>
</dbReference>
<organism evidence="8 9">
    <name type="scientific">Chironomus riparius</name>
    <dbReference type="NCBI Taxonomy" id="315576"/>
    <lineage>
        <taxon>Eukaryota</taxon>
        <taxon>Metazoa</taxon>
        <taxon>Ecdysozoa</taxon>
        <taxon>Arthropoda</taxon>
        <taxon>Hexapoda</taxon>
        <taxon>Insecta</taxon>
        <taxon>Pterygota</taxon>
        <taxon>Neoptera</taxon>
        <taxon>Endopterygota</taxon>
        <taxon>Diptera</taxon>
        <taxon>Nematocera</taxon>
        <taxon>Chironomoidea</taxon>
        <taxon>Chironomidae</taxon>
        <taxon>Chironominae</taxon>
        <taxon>Chironomus</taxon>
    </lineage>
</organism>
<feature type="transmembrane region" description="Helical" evidence="6">
    <location>
        <begin position="491"/>
        <end position="520"/>
    </location>
</feature>
<feature type="region of interest" description="Disordered" evidence="5">
    <location>
        <begin position="1"/>
        <end position="39"/>
    </location>
</feature>
<dbReference type="InterPro" id="IPR011547">
    <property type="entry name" value="SLC26A/SulP_dom"/>
</dbReference>
<keyword evidence="9" id="KW-1185">Reference proteome</keyword>
<evidence type="ECO:0000259" key="7">
    <source>
        <dbReference type="PROSITE" id="PS50801"/>
    </source>
</evidence>
<evidence type="ECO:0000256" key="3">
    <source>
        <dbReference type="ARBA" id="ARBA00022989"/>
    </source>
</evidence>
<keyword evidence="2 6" id="KW-0812">Transmembrane</keyword>
<feature type="transmembrane region" description="Helical" evidence="6">
    <location>
        <begin position="452"/>
        <end position="470"/>
    </location>
</feature>
<comment type="subcellular location">
    <subcellularLocation>
        <location evidence="1">Membrane</location>
        <topology evidence="1">Multi-pass membrane protein</topology>
    </subcellularLocation>
</comment>
<name>A0A9N9WTF1_9DIPT</name>
<keyword evidence="3 6" id="KW-1133">Transmembrane helix</keyword>
<feature type="domain" description="STAS" evidence="7">
    <location>
        <begin position="543"/>
        <end position="678"/>
    </location>
</feature>
<proteinExistence type="predicted"/>
<evidence type="ECO:0000313" key="9">
    <source>
        <dbReference type="Proteomes" id="UP001153620"/>
    </source>
</evidence>
<dbReference type="InterPro" id="IPR036513">
    <property type="entry name" value="STAS_dom_sf"/>
</dbReference>
<dbReference type="SUPFAM" id="SSF52091">
    <property type="entry name" value="SpoIIaa-like"/>
    <property type="match status" value="1"/>
</dbReference>
<evidence type="ECO:0000256" key="4">
    <source>
        <dbReference type="ARBA" id="ARBA00023136"/>
    </source>
</evidence>
<dbReference type="EMBL" id="OU895878">
    <property type="protein sequence ID" value="CAG9804534.1"/>
    <property type="molecule type" value="Genomic_DNA"/>
</dbReference>
<dbReference type="GO" id="GO:0055085">
    <property type="term" value="P:transmembrane transport"/>
    <property type="evidence" value="ECO:0007669"/>
    <property type="project" value="InterPro"/>
</dbReference>
<protein>
    <recommendedName>
        <fullName evidence="7">STAS domain-containing protein</fullName>
    </recommendedName>
</protein>
<feature type="transmembrane region" description="Helical" evidence="6">
    <location>
        <begin position="428"/>
        <end position="446"/>
    </location>
</feature>